<dbReference type="Proteomes" id="UP001150904">
    <property type="component" value="Unassembled WGS sequence"/>
</dbReference>
<evidence type="ECO:0000313" key="2">
    <source>
        <dbReference type="EMBL" id="KAJ5203803.1"/>
    </source>
</evidence>
<evidence type="ECO:0000256" key="1">
    <source>
        <dbReference type="SAM" id="Phobius"/>
    </source>
</evidence>
<protein>
    <submittedName>
        <fullName evidence="2">Uncharacterized protein</fullName>
    </submittedName>
</protein>
<proteinExistence type="predicted"/>
<dbReference type="RefSeq" id="XP_058308282.1">
    <property type="nucleotide sequence ID" value="XM_058451744.1"/>
</dbReference>
<accession>A0A9W9MM30</accession>
<gene>
    <name evidence="2" type="ORF">N7498_004682</name>
</gene>
<sequence length="168" mass="19804">MRLRLNLVCTMIVATVAQGVILMHSFHQRYERPLLYICDCLPSNLLHRRWKVRHYHQHDDNPNVPLIISSSRFLINTVLDLFIILRFYTGHLRPTIAIIRFIYDSFSALVGVNIFAYIAKFYIREAANRNHFQDSIAALKTLLRPSVYISRKSVYKNPIYLCIFHKII</sequence>
<keyword evidence="3" id="KW-1185">Reference proteome</keyword>
<evidence type="ECO:0000313" key="3">
    <source>
        <dbReference type="Proteomes" id="UP001150904"/>
    </source>
</evidence>
<keyword evidence="1" id="KW-0472">Membrane</keyword>
<comment type="caution">
    <text evidence="2">The sequence shown here is derived from an EMBL/GenBank/DDBJ whole genome shotgun (WGS) entry which is preliminary data.</text>
</comment>
<dbReference type="EMBL" id="JAPQKR010000012">
    <property type="protein sequence ID" value="KAJ5203803.1"/>
    <property type="molecule type" value="Genomic_DNA"/>
</dbReference>
<name>A0A9W9MM30_9EURO</name>
<feature type="transmembrane region" description="Helical" evidence="1">
    <location>
        <begin position="7"/>
        <end position="26"/>
    </location>
</feature>
<organism evidence="2 3">
    <name type="scientific">Penicillium cinerascens</name>
    <dbReference type="NCBI Taxonomy" id="70096"/>
    <lineage>
        <taxon>Eukaryota</taxon>
        <taxon>Fungi</taxon>
        <taxon>Dikarya</taxon>
        <taxon>Ascomycota</taxon>
        <taxon>Pezizomycotina</taxon>
        <taxon>Eurotiomycetes</taxon>
        <taxon>Eurotiomycetidae</taxon>
        <taxon>Eurotiales</taxon>
        <taxon>Aspergillaceae</taxon>
        <taxon>Penicillium</taxon>
    </lineage>
</organism>
<dbReference type="OrthoDB" id="2119662at2759"/>
<dbReference type="GeneID" id="83179045"/>
<feature type="transmembrane region" description="Helical" evidence="1">
    <location>
        <begin position="101"/>
        <end position="123"/>
    </location>
</feature>
<keyword evidence="1" id="KW-0812">Transmembrane</keyword>
<reference evidence="2" key="2">
    <citation type="journal article" date="2023" name="IMA Fungus">
        <title>Comparative genomic study of the Penicillium genus elucidates a diverse pangenome and 15 lateral gene transfer events.</title>
        <authorList>
            <person name="Petersen C."/>
            <person name="Sorensen T."/>
            <person name="Nielsen M.R."/>
            <person name="Sondergaard T.E."/>
            <person name="Sorensen J.L."/>
            <person name="Fitzpatrick D.A."/>
            <person name="Frisvad J.C."/>
            <person name="Nielsen K.L."/>
        </authorList>
    </citation>
    <scope>NUCLEOTIDE SEQUENCE</scope>
    <source>
        <strain evidence="2">IBT 15544</strain>
    </source>
</reference>
<keyword evidence="1" id="KW-1133">Transmembrane helix</keyword>
<dbReference type="AlphaFoldDB" id="A0A9W9MM30"/>
<reference evidence="2" key="1">
    <citation type="submission" date="2022-12" db="EMBL/GenBank/DDBJ databases">
        <authorList>
            <person name="Petersen C."/>
        </authorList>
    </citation>
    <scope>NUCLEOTIDE SEQUENCE</scope>
    <source>
        <strain evidence="2">IBT 15544</strain>
    </source>
</reference>